<dbReference type="Gene3D" id="1.20.58.120">
    <property type="entry name" value="BAG domain"/>
    <property type="match status" value="1"/>
</dbReference>
<comment type="caution">
    <text evidence="4">The sequence shown here is derived from an EMBL/GenBank/DDBJ whole genome shotgun (WGS) entry which is preliminary data.</text>
</comment>
<sequence length="670" mass="73113">MLVFASPVPATFSGLGALKSRHTIQRPSVEEQYFQALAEEHERAAAQARQRLEEARRRQHQQREVEAQLLLQQQLAAVSQVRTPQRSPYQTPRKLFGGALPPTHDVIFEFDASDNDACDIYAERMHRRSQAAFVERQKRAQQQDFLRSLFEEQRRTQAERIAELHRKRVDEAKAEQERLRKAQEEVEAEQARRHLAARAADEEKLRQFFQALVSAMDATPAESQADLERKNAIRRSSVPSPSNKTVKTPVPIRAPASAPVSPKVPARVPSPAPSVASDASDASLNSIAQLQGKYESLRSGFTFPSNLAFAPSKGPITPASTPTLLYNPTNAPVHAYENALTNLLTELDAVESFGDDHVRDTRRSLVKSVEAELEALEERKRAAWRDQQSVEVVAPAQFDPISAPAEPAPVSVEFIPVTQPEAKSIPRATEPESVPTSTPTPTPAPATDSPNPVSWLAMRLSEAPDSEDDEVKTVRENLLASLSTSAPSDEAVAESQTAEAQLEVKSEVAAVQLPEPSVEPVPVPVDSPAEPTAESLTTPEEAEAHTPTPVSQPTTTEPKIEQTMEEESPAVESVASVPEPEPTLVEQEPETEVAPTSPVESEPEVVSKDEETPAPAQVGLTSTQSKSQETTSATFVQIYPDSDSDIDTDADLASEIGEADKKSGDEFELI</sequence>
<evidence type="ECO:0000313" key="5">
    <source>
        <dbReference type="Proteomes" id="UP000663846"/>
    </source>
</evidence>
<dbReference type="Pfam" id="PF02179">
    <property type="entry name" value="BAG"/>
    <property type="match status" value="1"/>
</dbReference>
<feature type="compositionally biased region" description="Low complexity" evidence="2">
    <location>
        <begin position="253"/>
        <end position="280"/>
    </location>
</feature>
<feature type="compositionally biased region" description="Low complexity" evidence="2">
    <location>
        <begin position="621"/>
        <end position="634"/>
    </location>
</feature>
<evidence type="ECO:0000256" key="2">
    <source>
        <dbReference type="SAM" id="MobiDB-lite"/>
    </source>
</evidence>
<protein>
    <recommendedName>
        <fullName evidence="3">BAG domain-containing protein</fullName>
    </recommendedName>
</protein>
<feature type="region of interest" description="Disordered" evidence="2">
    <location>
        <begin position="220"/>
        <end position="280"/>
    </location>
</feature>
<proteinExistence type="predicted"/>
<feature type="compositionally biased region" description="Polar residues" evidence="2">
    <location>
        <begin position="237"/>
        <end position="246"/>
    </location>
</feature>
<feature type="region of interest" description="Disordered" evidence="2">
    <location>
        <begin position="419"/>
        <end position="648"/>
    </location>
</feature>
<feature type="coiled-coil region" evidence="1">
    <location>
        <begin position="38"/>
        <end position="65"/>
    </location>
</feature>
<feature type="domain" description="BAG" evidence="3">
    <location>
        <begin position="336"/>
        <end position="378"/>
    </location>
</feature>
<evidence type="ECO:0000256" key="1">
    <source>
        <dbReference type="SAM" id="Coils"/>
    </source>
</evidence>
<evidence type="ECO:0000313" key="4">
    <source>
        <dbReference type="EMBL" id="CAE6397928.1"/>
    </source>
</evidence>
<reference evidence="4" key="1">
    <citation type="submission" date="2021-01" db="EMBL/GenBank/DDBJ databases">
        <authorList>
            <person name="Kaushik A."/>
        </authorList>
    </citation>
    <scope>NUCLEOTIDE SEQUENCE</scope>
    <source>
        <strain evidence="4">AG1-1C</strain>
    </source>
</reference>
<name>A0A8H2WRG0_9AGAM</name>
<organism evidence="4 5">
    <name type="scientific">Rhizoctonia solani</name>
    <dbReference type="NCBI Taxonomy" id="456999"/>
    <lineage>
        <taxon>Eukaryota</taxon>
        <taxon>Fungi</taxon>
        <taxon>Dikarya</taxon>
        <taxon>Basidiomycota</taxon>
        <taxon>Agaricomycotina</taxon>
        <taxon>Agaricomycetes</taxon>
        <taxon>Cantharellales</taxon>
        <taxon>Ceratobasidiaceae</taxon>
        <taxon>Rhizoctonia</taxon>
    </lineage>
</organism>
<dbReference type="SUPFAM" id="SSF63491">
    <property type="entry name" value="BAG domain"/>
    <property type="match status" value="1"/>
</dbReference>
<dbReference type="InterPro" id="IPR036533">
    <property type="entry name" value="BAG_dom_sf"/>
</dbReference>
<feature type="coiled-coil region" evidence="1">
    <location>
        <begin position="155"/>
        <end position="199"/>
    </location>
</feature>
<feature type="coiled-coil region" evidence="1">
    <location>
        <begin position="359"/>
        <end position="386"/>
    </location>
</feature>
<accession>A0A8H2WRG0</accession>
<dbReference type="AlphaFoldDB" id="A0A8H2WRG0"/>
<evidence type="ECO:0000259" key="3">
    <source>
        <dbReference type="Pfam" id="PF02179"/>
    </source>
</evidence>
<keyword evidence="1" id="KW-0175">Coiled coil</keyword>
<dbReference type="GO" id="GO:0051087">
    <property type="term" value="F:protein-folding chaperone binding"/>
    <property type="evidence" value="ECO:0007669"/>
    <property type="project" value="InterPro"/>
</dbReference>
<dbReference type="EMBL" id="CAJMWS010000300">
    <property type="protein sequence ID" value="CAE6397928.1"/>
    <property type="molecule type" value="Genomic_DNA"/>
</dbReference>
<dbReference type="InterPro" id="IPR003103">
    <property type="entry name" value="BAG_domain"/>
</dbReference>
<gene>
    <name evidence="4" type="ORF">RDB_LOCUS51840</name>
</gene>
<dbReference type="Proteomes" id="UP000663846">
    <property type="component" value="Unassembled WGS sequence"/>
</dbReference>